<dbReference type="InterPro" id="IPR032675">
    <property type="entry name" value="LRR_dom_sf"/>
</dbReference>
<evidence type="ECO:0008006" key="4">
    <source>
        <dbReference type="Google" id="ProtNLM"/>
    </source>
</evidence>
<dbReference type="AlphaFoldDB" id="A0A8H5G7B7"/>
<accession>A0A8H5G7B7</accession>
<dbReference type="OrthoDB" id="3253362at2759"/>
<evidence type="ECO:0000313" key="2">
    <source>
        <dbReference type="EMBL" id="KAF5359500.1"/>
    </source>
</evidence>
<evidence type="ECO:0000313" key="3">
    <source>
        <dbReference type="Proteomes" id="UP000559027"/>
    </source>
</evidence>
<keyword evidence="3" id="KW-1185">Reference proteome</keyword>
<gene>
    <name evidence="2" type="ORF">D9756_003543</name>
</gene>
<protein>
    <recommendedName>
        <fullName evidence="4">F-box domain-containing protein</fullName>
    </recommendedName>
</protein>
<feature type="coiled-coil region" evidence="1">
    <location>
        <begin position="37"/>
        <end position="99"/>
    </location>
</feature>
<comment type="caution">
    <text evidence="2">The sequence shown here is derived from an EMBL/GenBank/DDBJ whole genome shotgun (WGS) entry which is preliminary data.</text>
</comment>
<proteinExistence type="predicted"/>
<keyword evidence="1" id="KW-0175">Coiled coil</keyword>
<sequence>MAQQPPPDSFSLPVTVRNDPDEARRLQDLINCLDFEIDQANDVLRELLKRRSTLLAEASYIPCDRDDIIRDMRQLDSELVSKQIEIANTQAELVQMQEHAQICYQQQNSPGQSPLEYASPSCPPHPHNHQQEIYQCQLVLDRLTQELNRIQQQLDHSRKLLSPILRLPSELLQHIFTFCIPSQKFVPLYQQSAPLLLTSVNRLFRERALATPQLWSSLSIHRNSSGTGFYPHPNLIQLFIERSAAIPLSWSLEDARPSLTVVDTNRPPMPVSQIVELYVPHAERWKHVRIDYGSGWVPNTGLDSLPANIQFPWLETLSIKRGYWLDNREISILSRMLTSPRLHGVSWYSQKPYTTLTMPWSQLRQFSINHLVPVREALNIISRCERLEEVEMNILLPSKVDDESPIEILRHDTLQAFKVEAAGDPNVLFSLITFPGLKRLEITLTQGPRLPPMSLPLLRQFIDRSSCVLEKFSMEEAQLNSDDLLEFLKFISPSLLDISFQHERSNAGYINDKILRMLTQTDIHGPNYIEDPTVRGTFSGILCPNLRYLRLWGVVGSTDGVLADMLESRWLGCRNCRPGEVLDTAFVVLDDDMDQNRHQEDFRRMHELKARRPGLCFQRLVRVVMDERAA</sequence>
<dbReference type="Gene3D" id="3.80.10.10">
    <property type="entry name" value="Ribonuclease Inhibitor"/>
    <property type="match status" value="1"/>
</dbReference>
<organism evidence="2 3">
    <name type="scientific">Leucocoprinus leucothites</name>
    <dbReference type="NCBI Taxonomy" id="201217"/>
    <lineage>
        <taxon>Eukaryota</taxon>
        <taxon>Fungi</taxon>
        <taxon>Dikarya</taxon>
        <taxon>Basidiomycota</taxon>
        <taxon>Agaricomycotina</taxon>
        <taxon>Agaricomycetes</taxon>
        <taxon>Agaricomycetidae</taxon>
        <taxon>Agaricales</taxon>
        <taxon>Agaricineae</taxon>
        <taxon>Agaricaceae</taxon>
        <taxon>Leucocoprinus</taxon>
    </lineage>
</organism>
<reference evidence="2 3" key="1">
    <citation type="journal article" date="2020" name="ISME J.">
        <title>Uncovering the hidden diversity of litter-decomposition mechanisms in mushroom-forming fungi.</title>
        <authorList>
            <person name="Floudas D."/>
            <person name="Bentzer J."/>
            <person name="Ahren D."/>
            <person name="Johansson T."/>
            <person name="Persson P."/>
            <person name="Tunlid A."/>
        </authorList>
    </citation>
    <scope>NUCLEOTIDE SEQUENCE [LARGE SCALE GENOMIC DNA]</scope>
    <source>
        <strain evidence="2 3">CBS 146.42</strain>
    </source>
</reference>
<feature type="coiled-coil region" evidence="1">
    <location>
        <begin position="133"/>
        <end position="160"/>
    </location>
</feature>
<dbReference type="EMBL" id="JAACJO010000004">
    <property type="protein sequence ID" value="KAF5359500.1"/>
    <property type="molecule type" value="Genomic_DNA"/>
</dbReference>
<dbReference type="Proteomes" id="UP000559027">
    <property type="component" value="Unassembled WGS sequence"/>
</dbReference>
<name>A0A8H5G7B7_9AGAR</name>
<evidence type="ECO:0000256" key="1">
    <source>
        <dbReference type="SAM" id="Coils"/>
    </source>
</evidence>